<feature type="compositionally biased region" description="Basic and acidic residues" evidence="1">
    <location>
        <begin position="60"/>
        <end position="70"/>
    </location>
</feature>
<accession>A0ABU6SPH9</accession>
<comment type="caution">
    <text evidence="2">The sequence shown here is derived from an EMBL/GenBank/DDBJ whole genome shotgun (WGS) entry which is preliminary data.</text>
</comment>
<proteinExistence type="predicted"/>
<protein>
    <submittedName>
        <fullName evidence="2">Uncharacterized protein</fullName>
    </submittedName>
</protein>
<feature type="region of interest" description="Disordered" evidence="1">
    <location>
        <begin position="53"/>
        <end position="87"/>
    </location>
</feature>
<evidence type="ECO:0000256" key="1">
    <source>
        <dbReference type="SAM" id="MobiDB-lite"/>
    </source>
</evidence>
<evidence type="ECO:0000313" key="3">
    <source>
        <dbReference type="Proteomes" id="UP001341840"/>
    </source>
</evidence>
<organism evidence="2 3">
    <name type="scientific">Stylosanthes scabra</name>
    <dbReference type="NCBI Taxonomy" id="79078"/>
    <lineage>
        <taxon>Eukaryota</taxon>
        <taxon>Viridiplantae</taxon>
        <taxon>Streptophyta</taxon>
        <taxon>Embryophyta</taxon>
        <taxon>Tracheophyta</taxon>
        <taxon>Spermatophyta</taxon>
        <taxon>Magnoliopsida</taxon>
        <taxon>eudicotyledons</taxon>
        <taxon>Gunneridae</taxon>
        <taxon>Pentapetalae</taxon>
        <taxon>rosids</taxon>
        <taxon>fabids</taxon>
        <taxon>Fabales</taxon>
        <taxon>Fabaceae</taxon>
        <taxon>Papilionoideae</taxon>
        <taxon>50 kb inversion clade</taxon>
        <taxon>dalbergioids sensu lato</taxon>
        <taxon>Dalbergieae</taxon>
        <taxon>Pterocarpus clade</taxon>
        <taxon>Stylosanthes</taxon>
    </lineage>
</organism>
<feature type="compositionally biased region" description="Basic residues" evidence="1">
    <location>
        <begin position="1"/>
        <end position="10"/>
    </location>
</feature>
<name>A0ABU6SPH9_9FABA</name>
<sequence>ECPNRMRHKHTEYALKHSQSNPQAPPIETATFMAAMNSMATTMRDSIAAIRESAAATNRATEHIGRRNRENGNGGDNDERNNGVGGINRPMTLATFLKVNPLSFSGTTTVTKADDWFREMERSLRA</sequence>
<keyword evidence="3" id="KW-1185">Reference proteome</keyword>
<feature type="non-terminal residue" evidence="2">
    <location>
        <position position="1"/>
    </location>
</feature>
<dbReference type="EMBL" id="JASCZI010061155">
    <property type="protein sequence ID" value="MED6137823.1"/>
    <property type="molecule type" value="Genomic_DNA"/>
</dbReference>
<evidence type="ECO:0000313" key="2">
    <source>
        <dbReference type="EMBL" id="MED6137823.1"/>
    </source>
</evidence>
<gene>
    <name evidence="2" type="ORF">PIB30_068666</name>
</gene>
<reference evidence="2 3" key="1">
    <citation type="journal article" date="2023" name="Plants (Basel)">
        <title>Bridging the Gap: Combining Genomics and Transcriptomics Approaches to Understand Stylosanthes scabra, an Orphan Legume from the Brazilian Caatinga.</title>
        <authorList>
            <person name="Ferreira-Neto J.R.C."/>
            <person name="da Silva M.D."/>
            <person name="Binneck E."/>
            <person name="de Melo N.F."/>
            <person name="da Silva R.H."/>
            <person name="de Melo A.L.T.M."/>
            <person name="Pandolfi V."/>
            <person name="Bustamante F.O."/>
            <person name="Brasileiro-Vidal A.C."/>
            <person name="Benko-Iseppon A.M."/>
        </authorList>
    </citation>
    <scope>NUCLEOTIDE SEQUENCE [LARGE SCALE GENOMIC DNA]</scope>
    <source>
        <tissue evidence="2">Leaves</tissue>
    </source>
</reference>
<dbReference type="Proteomes" id="UP001341840">
    <property type="component" value="Unassembled WGS sequence"/>
</dbReference>
<feature type="region of interest" description="Disordered" evidence="1">
    <location>
        <begin position="1"/>
        <end position="26"/>
    </location>
</feature>